<protein>
    <submittedName>
        <fullName evidence="3">Membrane protein</fullName>
    </submittedName>
</protein>
<dbReference type="EMBL" id="CP007033">
    <property type="protein sequence ID" value="AHF10554.1"/>
    <property type="molecule type" value="Genomic_DNA"/>
</dbReference>
<reference evidence="3 4" key="1">
    <citation type="journal article" date="2013" name="Stand. Genomic Sci.">
        <title>Complete genome sequence of Dehalobacter restrictus PER-K23(T.).</title>
        <authorList>
            <person name="Kruse T."/>
            <person name="Maillard J."/>
            <person name="Goodwin L."/>
            <person name="Woyke T."/>
            <person name="Teshima H."/>
            <person name="Bruce D."/>
            <person name="Detter C."/>
            <person name="Tapia R."/>
            <person name="Han C."/>
            <person name="Huntemann M."/>
            <person name="Wei C.L."/>
            <person name="Han J."/>
            <person name="Chen A."/>
            <person name="Kyrpides N."/>
            <person name="Szeto E."/>
            <person name="Markowitz V."/>
            <person name="Ivanova N."/>
            <person name="Pagani I."/>
            <person name="Pati A."/>
            <person name="Pitluck S."/>
            <person name="Nolan M."/>
            <person name="Holliger C."/>
            <person name="Smidt H."/>
        </authorList>
    </citation>
    <scope>NUCLEOTIDE SEQUENCE [LARGE SCALE GENOMIC DNA]</scope>
    <source>
        <strain evidence="4">DSM 9455</strain>
    </source>
</reference>
<feature type="compositionally biased region" description="Polar residues" evidence="1">
    <location>
        <begin position="154"/>
        <end position="172"/>
    </location>
</feature>
<proteinExistence type="predicted"/>
<evidence type="ECO:0000259" key="2">
    <source>
        <dbReference type="Pfam" id="PF26018"/>
    </source>
</evidence>
<evidence type="ECO:0000313" key="3">
    <source>
        <dbReference type="EMBL" id="AHF10554.1"/>
    </source>
</evidence>
<evidence type="ECO:0000256" key="1">
    <source>
        <dbReference type="SAM" id="MobiDB-lite"/>
    </source>
</evidence>
<sequence length="324" mass="35556">MMAKKTRKRFNVFFMILVLSIIGLFLWDYRSSWIAGSLSFETVHQGLVQHEKTVKAVFANTETVLTAPAEGTVVLVGAEGRRFKKGESVARVIPAGVGHEQSDSGIWISAPVSGLFYSQRDGLEQIMTSENLMNMDLDRLLAQTQNDGTETKQTETAQGNGQSADNSQNTTVSLHSPIGKMVNNLYPSWVFVYLGIQDSLAIGDVVEFVIDDEECYGTVMKLSAQPGGAVIRFSQYVQGTTENRIREIIWRFRSPTKGSVVPASALCTSGEEKGVYVLEDGVIRYQSVIVKDSNENLVCVEGLPEGVRVVVNPVEGIEGMYVKS</sequence>
<feature type="domain" description="RND related barrel-sandwich hybrid" evidence="2">
    <location>
        <begin position="62"/>
        <end position="160"/>
    </location>
</feature>
<organism evidence="3 4">
    <name type="scientific">Dehalobacter restrictus (strain DSM 9455 / PER-K23)</name>
    <dbReference type="NCBI Taxonomy" id="871738"/>
    <lineage>
        <taxon>Bacteria</taxon>
        <taxon>Bacillati</taxon>
        <taxon>Bacillota</taxon>
        <taxon>Clostridia</taxon>
        <taxon>Eubacteriales</taxon>
        <taxon>Desulfitobacteriaceae</taxon>
        <taxon>Dehalobacter</taxon>
    </lineage>
</organism>
<keyword evidence="4" id="KW-1185">Reference proteome</keyword>
<dbReference type="InterPro" id="IPR058709">
    <property type="entry name" value="BSH_RND-rel"/>
</dbReference>
<feature type="region of interest" description="Disordered" evidence="1">
    <location>
        <begin position="147"/>
        <end position="172"/>
    </location>
</feature>
<name>A0ABM5P7L6_DEHRP</name>
<dbReference type="Proteomes" id="UP000018934">
    <property type="component" value="Chromosome"/>
</dbReference>
<accession>A0ABM5P7L6</accession>
<gene>
    <name evidence="3" type="ORF">DEHRE_11205</name>
</gene>
<evidence type="ECO:0000313" key="4">
    <source>
        <dbReference type="Proteomes" id="UP000018934"/>
    </source>
</evidence>
<dbReference type="Pfam" id="PF26018">
    <property type="entry name" value="BSH_RND_rel"/>
    <property type="match status" value="1"/>
</dbReference>
<dbReference type="Gene3D" id="2.40.420.20">
    <property type="match status" value="1"/>
</dbReference>